<dbReference type="AlphaFoldDB" id="A0A4C1UYJ2"/>
<reference evidence="1 2" key="1">
    <citation type="journal article" date="2019" name="Commun. Biol.">
        <title>The bagworm genome reveals a unique fibroin gene that provides high tensile strength.</title>
        <authorList>
            <person name="Kono N."/>
            <person name="Nakamura H."/>
            <person name="Ohtoshi R."/>
            <person name="Tomita M."/>
            <person name="Numata K."/>
            <person name="Arakawa K."/>
        </authorList>
    </citation>
    <scope>NUCLEOTIDE SEQUENCE [LARGE SCALE GENOMIC DNA]</scope>
</reference>
<evidence type="ECO:0000313" key="1">
    <source>
        <dbReference type="EMBL" id="GBP31535.1"/>
    </source>
</evidence>
<protein>
    <submittedName>
        <fullName evidence="1">Uncharacterized protein</fullName>
    </submittedName>
</protein>
<dbReference type="Proteomes" id="UP000299102">
    <property type="component" value="Unassembled WGS sequence"/>
</dbReference>
<dbReference type="EMBL" id="BGZK01000247">
    <property type="protein sequence ID" value="GBP31535.1"/>
    <property type="molecule type" value="Genomic_DNA"/>
</dbReference>
<comment type="caution">
    <text evidence="1">The sequence shown here is derived from an EMBL/GenBank/DDBJ whole genome shotgun (WGS) entry which is preliminary data.</text>
</comment>
<accession>A0A4C1UYJ2</accession>
<gene>
    <name evidence="1" type="ORF">EVAR_84647_1</name>
</gene>
<name>A0A4C1UYJ2_EUMVA</name>
<proteinExistence type="predicted"/>
<sequence>MAFKYTMIFFKQIVNRYGAVVARWSRLCFGSEGISFDPDHCRINESVSKLSQRKSHAPYLGANVKLPAPDVVTALVTMVFNSLQRSLGYRESLRVQAYRSEIKALWESVA</sequence>
<evidence type="ECO:0000313" key="2">
    <source>
        <dbReference type="Proteomes" id="UP000299102"/>
    </source>
</evidence>
<organism evidence="1 2">
    <name type="scientific">Eumeta variegata</name>
    <name type="common">Bagworm moth</name>
    <name type="synonym">Eumeta japonica</name>
    <dbReference type="NCBI Taxonomy" id="151549"/>
    <lineage>
        <taxon>Eukaryota</taxon>
        <taxon>Metazoa</taxon>
        <taxon>Ecdysozoa</taxon>
        <taxon>Arthropoda</taxon>
        <taxon>Hexapoda</taxon>
        <taxon>Insecta</taxon>
        <taxon>Pterygota</taxon>
        <taxon>Neoptera</taxon>
        <taxon>Endopterygota</taxon>
        <taxon>Lepidoptera</taxon>
        <taxon>Glossata</taxon>
        <taxon>Ditrysia</taxon>
        <taxon>Tineoidea</taxon>
        <taxon>Psychidae</taxon>
        <taxon>Oiketicinae</taxon>
        <taxon>Eumeta</taxon>
    </lineage>
</organism>
<keyword evidence="2" id="KW-1185">Reference proteome</keyword>